<dbReference type="OrthoDB" id="2423701at2759"/>
<evidence type="ECO:0000256" key="1">
    <source>
        <dbReference type="SAM" id="Coils"/>
    </source>
</evidence>
<dbReference type="AlphaFoldDB" id="A0A4Y7SWK8"/>
<sequence>MIQIMEKDAFVQILRNNGVANCDGCNREIISQIQQQCKSKLESSQRKLNEARALVKTLEEEVAAAERQNEFYMSASVPIRQVPVEVLSSIFVLACHWDAFHFYPRTTYGKKVQNHHTTGSSIIRVCKHWHDVALQSPAMWSHPFVFHDLRDDERMGEGVKYRLKAASAKCRGRPIPHVYFQNLGHPRALQQLNESLPWDLITCFSLTRTCRYYLWFDILQSLPNLTYLHINGAKVTSSVADDEDTLKAMVPLNKLRVLEVHDDGLVFLQPGQRGPFKSMLSRVNAPVLETFDLIVTTEDRTFERLRGASQTVTEFLSRSPALRRIRVWICMPTVVDSDRLQYEPVAQVRTEIHRRQGLHRSSRR</sequence>
<evidence type="ECO:0000313" key="3">
    <source>
        <dbReference type="Proteomes" id="UP000298030"/>
    </source>
</evidence>
<comment type="caution">
    <text evidence="2">The sequence shown here is derived from an EMBL/GenBank/DDBJ whole genome shotgun (WGS) entry which is preliminary data.</text>
</comment>
<protein>
    <submittedName>
        <fullName evidence="2">Uncharacterized protein</fullName>
    </submittedName>
</protein>
<feature type="coiled-coil region" evidence="1">
    <location>
        <begin position="34"/>
        <end position="75"/>
    </location>
</feature>
<reference evidence="2 3" key="1">
    <citation type="journal article" date="2019" name="Nat. Ecol. Evol.">
        <title>Megaphylogeny resolves global patterns of mushroom evolution.</title>
        <authorList>
            <person name="Varga T."/>
            <person name="Krizsan K."/>
            <person name="Foldi C."/>
            <person name="Dima B."/>
            <person name="Sanchez-Garcia M."/>
            <person name="Sanchez-Ramirez S."/>
            <person name="Szollosi G.J."/>
            <person name="Szarkandi J.G."/>
            <person name="Papp V."/>
            <person name="Albert L."/>
            <person name="Andreopoulos W."/>
            <person name="Angelini C."/>
            <person name="Antonin V."/>
            <person name="Barry K.W."/>
            <person name="Bougher N.L."/>
            <person name="Buchanan P."/>
            <person name="Buyck B."/>
            <person name="Bense V."/>
            <person name="Catcheside P."/>
            <person name="Chovatia M."/>
            <person name="Cooper J."/>
            <person name="Damon W."/>
            <person name="Desjardin D."/>
            <person name="Finy P."/>
            <person name="Geml J."/>
            <person name="Haridas S."/>
            <person name="Hughes K."/>
            <person name="Justo A."/>
            <person name="Karasinski D."/>
            <person name="Kautmanova I."/>
            <person name="Kiss B."/>
            <person name="Kocsube S."/>
            <person name="Kotiranta H."/>
            <person name="LaButti K.M."/>
            <person name="Lechner B.E."/>
            <person name="Liimatainen K."/>
            <person name="Lipzen A."/>
            <person name="Lukacs Z."/>
            <person name="Mihaltcheva S."/>
            <person name="Morgado L.N."/>
            <person name="Niskanen T."/>
            <person name="Noordeloos M.E."/>
            <person name="Ohm R.A."/>
            <person name="Ortiz-Santana B."/>
            <person name="Ovrebo C."/>
            <person name="Racz N."/>
            <person name="Riley R."/>
            <person name="Savchenko A."/>
            <person name="Shiryaev A."/>
            <person name="Soop K."/>
            <person name="Spirin V."/>
            <person name="Szebenyi C."/>
            <person name="Tomsovsky M."/>
            <person name="Tulloss R.E."/>
            <person name="Uehling J."/>
            <person name="Grigoriev I.V."/>
            <person name="Vagvolgyi C."/>
            <person name="Papp T."/>
            <person name="Martin F.M."/>
            <person name="Miettinen O."/>
            <person name="Hibbett D.S."/>
            <person name="Nagy L.G."/>
        </authorList>
    </citation>
    <scope>NUCLEOTIDE SEQUENCE [LARGE SCALE GENOMIC DNA]</scope>
    <source>
        <strain evidence="2 3">FP101781</strain>
    </source>
</reference>
<accession>A0A4Y7SWK8</accession>
<evidence type="ECO:0000313" key="2">
    <source>
        <dbReference type="EMBL" id="TEB26004.1"/>
    </source>
</evidence>
<name>A0A4Y7SWK8_COPMI</name>
<gene>
    <name evidence="2" type="ORF">FA13DRAFT_1126104</name>
</gene>
<organism evidence="2 3">
    <name type="scientific">Coprinellus micaceus</name>
    <name type="common">Glistening ink-cap mushroom</name>
    <name type="synonym">Coprinus micaceus</name>
    <dbReference type="NCBI Taxonomy" id="71717"/>
    <lineage>
        <taxon>Eukaryota</taxon>
        <taxon>Fungi</taxon>
        <taxon>Dikarya</taxon>
        <taxon>Basidiomycota</taxon>
        <taxon>Agaricomycotina</taxon>
        <taxon>Agaricomycetes</taxon>
        <taxon>Agaricomycetidae</taxon>
        <taxon>Agaricales</taxon>
        <taxon>Agaricineae</taxon>
        <taxon>Psathyrellaceae</taxon>
        <taxon>Coprinellus</taxon>
    </lineage>
</organism>
<keyword evidence="3" id="KW-1185">Reference proteome</keyword>
<dbReference type="Proteomes" id="UP000298030">
    <property type="component" value="Unassembled WGS sequence"/>
</dbReference>
<keyword evidence="1" id="KW-0175">Coiled coil</keyword>
<dbReference type="EMBL" id="QPFP01000052">
    <property type="protein sequence ID" value="TEB26004.1"/>
    <property type="molecule type" value="Genomic_DNA"/>
</dbReference>
<proteinExistence type="predicted"/>